<dbReference type="PANTHER" id="PTHR21564">
    <property type="entry name" value="BRAKELESS PROTEIN"/>
    <property type="match status" value="1"/>
</dbReference>
<dbReference type="Proteomes" id="UP000265020">
    <property type="component" value="Unassembled WGS sequence"/>
</dbReference>
<proteinExistence type="predicted"/>
<feature type="compositionally biased region" description="Basic and acidic residues" evidence="1">
    <location>
        <begin position="130"/>
        <end position="143"/>
    </location>
</feature>
<feature type="compositionally biased region" description="Basic and acidic residues" evidence="1">
    <location>
        <begin position="921"/>
        <end position="948"/>
    </location>
</feature>
<feature type="region of interest" description="Disordered" evidence="1">
    <location>
        <begin position="1055"/>
        <end position="1126"/>
    </location>
</feature>
<feature type="region of interest" description="Disordered" evidence="1">
    <location>
        <begin position="723"/>
        <end position="835"/>
    </location>
</feature>
<feature type="region of interest" description="Disordered" evidence="1">
    <location>
        <begin position="210"/>
        <end position="247"/>
    </location>
</feature>
<dbReference type="RefSeq" id="XP_015256062.1">
    <property type="nucleotide sequence ID" value="XM_015400576.1"/>
</dbReference>
<dbReference type="PANTHER" id="PTHR21564:SF2">
    <property type="entry name" value="ZINC FINGER PROTEIN 609"/>
    <property type="match status" value="1"/>
</dbReference>
<evidence type="ECO:0000313" key="4">
    <source>
        <dbReference type="Proteomes" id="UP000265020"/>
    </source>
</evidence>
<evidence type="ECO:0000313" key="3">
    <source>
        <dbReference type="Ensembl" id="ENSCVAP00000018937.1"/>
    </source>
</evidence>
<feature type="compositionally biased region" description="Basic residues" evidence="1">
    <location>
        <begin position="657"/>
        <end position="667"/>
    </location>
</feature>
<dbReference type="RefSeq" id="XP_015256063.1">
    <property type="nucleotide sequence ID" value="XM_015400577.1"/>
</dbReference>
<evidence type="ECO:0000259" key="2">
    <source>
        <dbReference type="PROSITE" id="PS00028"/>
    </source>
</evidence>
<feature type="region of interest" description="Disordered" evidence="1">
    <location>
        <begin position="1"/>
        <end position="28"/>
    </location>
</feature>
<organism evidence="3 4">
    <name type="scientific">Cyprinodon variegatus</name>
    <name type="common">Sheepshead minnow</name>
    <dbReference type="NCBI Taxonomy" id="28743"/>
    <lineage>
        <taxon>Eukaryota</taxon>
        <taxon>Metazoa</taxon>
        <taxon>Chordata</taxon>
        <taxon>Craniata</taxon>
        <taxon>Vertebrata</taxon>
        <taxon>Euteleostomi</taxon>
        <taxon>Actinopterygii</taxon>
        <taxon>Neopterygii</taxon>
        <taxon>Teleostei</taxon>
        <taxon>Neoteleostei</taxon>
        <taxon>Acanthomorphata</taxon>
        <taxon>Ovalentaria</taxon>
        <taxon>Atherinomorphae</taxon>
        <taxon>Cyprinodontiformes</taxon>
        <taxon>Cyprinodontidae</taxon>
        <taxon>Cyprinodon</taxon>
    </lineage>
</organism>
<keyword evidence="4" id="KW-1185">Reference proteome</keyword>
<feature type="region of interest" description="Disordered" evidence="1">
    <location>
        <begin position="331"/>
        <end position="451"/>
    </location>
</feature>
<name>A0A3Q2DIF1_CYPVA</name>
<dbReference type="GO" id="GO:0005634">
    <property type="term" value="C:nucleus"/>
    <property type="evidence" value="ECO:0007669"/>
    <property type="project" value="TreeGrafter"/>
</dbReference>
<evidence type="ECO:0000256" key="1">
    <source>
        <dbReference type="SAM" id="MobiDB-lite"/>
    </source>
</evidence>
<feature type="compositionally biased region" description="Basic and acidic residues" evidence="1">
    <location>
        <begin position="1060"/>
        <end position="1112"/>
    </location>
</feature>
<feature type="compositionally biased region" description="Polar residues" evidence="1">
    <location>
        <begin position="746"/>
        <end position="760"/>
    </location>
</feature>
<dbReference type="InterPro" id="IPR013087">
    <property type="entry name" value="Znf_C2H2_type"/>
</dbReference>
<feature type="compositionally biased region" description="Low complexity" evidence="1">
    <location>
        <begin position="596"/>
        <end position="634"/>
    </location>
</feature>
<feature type="region of interest" description="Disordered" evidence="1">
    <location>
        <begin position="503"/>
        <end position="700"/>
    </location>
</feature>
<feature type="domain" description="C2H2-type" evidence="2">
    <location>
        <begin position="469"/>
        <end position="492"/>
    </location>
</feature>
<sequence length="1293" mass="138794">MSLSSSPAGGKGVDSNAVDTYDSGDEWDIGVGNLIIDLDADLEKDKLEMSSSKEGGGMAAPPGAVAVLPDNIKFVSPVAAMQSKDGKSKSKRSKNSKEGGKTSVLEAAKKEAQSRTQGDLNPGAAPAKGADAKVGKASRKDAACGKSKKEKLEAAATRMANSEKDSVVAPRNSSFENPLNPDLSPVDQFGNLALDSAGIGQVVTMVTEEEVDEGSDCRSLKKGASSDKMESPFSSSAPPPPLHLLGAAANSGDISSPCEQIMVRTRSVAVNTAEAALATEPECLGPCEPGTSVNLEGIVWQETEDGMLVVNVTWRNKTYVGTLLDCTRHDWAPPRFCESPTSDMDMRSGRGRGKRVRPGTNAPLNDNSNSSDNKGGGSKTRGAAANSKGRRGAVVGCGEDTKASPSSAKRKTKPVSDMDPTSSSEDSKASKRMRTNSTGVATPLPVGKAEVLPPPQLERTCPSPILIDCPHPNCNKKYKHINGLKYHQARAHNDQDVRLEQDGDMDYGEEHDPASCNGASFSPARSNTPKGRGFDAPSPSSGKQTLKGRKKGEGDAEATDGGEEGLCLTDEASNDGVDDRKARRTSASSKPEKPGQKGAKAARPPGPGAAPSYSPQASSPALSSAVQSVPSSPQLKNSQTKPPPLSDPSCSPPLAKDKKKKDKKKRDSWKEEDSPVAMSKAGRPEEGRSPYSDTADALLNGCAEAQQNRLASIKAEADKVYSFSDNAPSPSIGAAGRAETGLATPLHTSQNGADNASVKTGSPAYSDISDAGEDGEGKADGVKVKPDPDQGPREGAKKALFPPQAPSKESPYYPNYDSYYSPSYANPSPGAAAGPAAHLEAAKVKKEEDLEVVEEGKLKVEPPEERKAEAVPQQPSVIQQRSNMYAQPMYYNQYYVAPYPYASDPAYHSHLLASNPAYRQQYEERQRQGDKKPEAKDRDPSAKEEWKQKASVPPSVSGTSSEERAKGAVASAKPKDPTAPSEQTKSVIMSKGEEVKVPSSQADGLKMKLSETGNHGKEEPKAGPEMGRAAAVDSSMWYRQEPDSRLWSYMYPSKYSEASRLQEEERWKEERERERKAKEEKPRVKEEVKEGVESRTPHPPEEHQDRGKEPRVPHMQFPSPLAQHQGYMPYMQGPYAYSQGFDPNHPGYRGMPAVMMQNYPASYLAAGYPFSPYGGKVAAGEDGEKPSRSSPTVKPHGEAKALELLQQRVSHYKSKSPSMQDNKTLQERERDWEREREREGARPRSSPSQRVLPSHHHLGYPLYDLSYAPGLSSSAIVASQQASAPSMYPPPRR</sequence>
<dbReference type="GO" id="GO:0006357">
    <property type="term" value="P:regulation of transcription by RNA polymerase II"/>
    <property type="evidence" value="ECO:0007669"/>
    <property type="project" value="TreeGrafter"/>
</dbReference>
<dbReference type="GeneID" id="107101594"/>
<dbReference type="Ensembl" id="ENSCVAT00000028008.1">
    <property type="protein sequence ID" value="ENSCVAP00000018937.1"/>
    <property type="gene ID" value="ENSCVAG00000022251.1"/>
</dbReference>
<feature type="compositionally biased region" description="Polar residues" evidence="1">
    <location>
        <begin position="517"/>
        <end position="529"/>
    </location>
</feature>
<feature type="compositionally biased region" description="Basic and acidic residues" evidence="1">
    <location>
        <begin position="215"/>
        <end position="230"/>
    </location>
</feature>
<dbReference type="PROSITE" id="PS00028">
    <property type="entry name" value="ZINC_FINGER_C2H2_1"/>
    <property type="match status" value="1"/>
</dbReference>
<dbReference type="OrthoDB" id="5863628at2759"/>
<accession>A0A3Q2DIF1</accession>
<protein>
    <submittedName>
        <fullName evidence="3">Zinc finger protein 609a</fullName>
    </submittedName>
</protein>
<reference evidence="3" key="1">
    <citation type="submission" date="2025-05" db="UniProtKB">
        <authorList>
            <consortium name="Ensembl"/>
        </authorList>
    </citation>
    <scope>IDENTIFICATION</scope>
</reference>
<feature type="region of interest" description="Disordered" evidence="1">
    <location>
        <begin position="854"/>
        <end position="875"/>
    </location>
</feature>
<feature type="region of interest" description="Disordered" evidence="1">
    <location>
        <begin position="1178"/>
        <end position="1256"/>
    </location>
</feature>
<feature type="compositionally biased region" description="Basic and acidic residues" evidence="1">
    <location>
        <begin position="1005"/>
        <end position="1022"/>
    </location>
</feature>
<dbReference type="OMA" id="PEEHQDR"/>
<feature type="compositionally biased region" description="Basic and acidic residues" evidence="1">
    <location>
        <begin position="854"/>
        <end position="869"/>
    </location>
</feature>
<feature type="region of interest" description="Disordered" evidence="1">
    <location>
        <begin position="912"/>
        <end position="1029"/>
    </location>
</feature>
<feature type="region of interest" description="Disordered" evidence="1">
    <location>
        <begin position="78"/>
        <end position="182"/>
    </location>
</feature>
<feature type="compositionally biased region" description="Low complexity" evidence="1">
    <location>
        <begin position="810"/>
        <end position="835"/>
    </location>
</feature>
<dbReference type="GeneTree" id="ENSGT00390000008748"/>
<dbReference type="KEGG" id="cvg:107101594"/>
<dbReference type="InterPro" id="IPR040010">
    <property type="entry name" value="ZN608/ZN609"/>
</dbReference>
<feature type="compositionally biased region" description="Basic and acidic residues" evidence="1">
    <location>
        <begin position="1224"/>
        <end position="1242"/>
    </location>
</feature>
<feature type="compositionally biased region" description="Basic and acidic residues" evidence="1">
    <location>
        <begin position="775"/>
        <end position="797"/>
    </location>
</feature>
<dbReference type="Ensembl" id="ENSCVAT00000027999.1">
    <property type="protein sequence ID" value="ENSCVAP00000018933.1"/>
    <property type="gene ID" value="ENSCVAG00000022251.1"/>
</dbReference>